<name>A0AAW1J766_SAPOF</name>
<feature type="transmembrane region" description="Helical" evidence="1">
    <location>
        <begin position="12"/>
        <end position="35"/>
    </location>
</feature>
<organism evidence="2 3">
    <name type="scientific">Saponaria officinalis</name>
    <name type="common">Common soapwort</name>
    <name type="synonym">Lychnis saponaria</name>
    <dbReference type="NCBI Taxonomy" id="3572"/>
    <lineage>
        <taxon>Eukaryota</taxon>
        <taxon>Viridiplantae</taxon>
        <taxon>Streptophyta</taxon>
        <taxon>Embryophyta</taxon>
        <taxon>Tracheophyta</taxon>
        <taxon>Spermatophyta</taxon>
        <taxon>Magnoliopsida</taxon>
        <taxon>eudicotyledons</taxon>
        <taxon>Gunneridae</taxon>
        <taxon>Pentapetalae</taxon>
        <taxon>Caryophyllales</taxon>
        <taxon>Caryophyllaceae</taxon>
        <taxon>Caryophylleae</taxon>
        <taxon>Saponaria</taxon>
    </lineage>
</organism>
<evidence type="ECO:0000256" key="1">
    <source>
        <dbReference type="SAM" id="Phobius"/>
    </source>
</evidence>
<evidence type="ECO:0000313" key="2">
    <source>
        <dbReference type="EMBL" id="KAK9698820.1"/>
    </source>
</evidence>
<sequence length="101" mass="11362">MSATYSAKSQFSIFSTFVFSYFSNSSFFLLLFSLISPLRWSNNCRLSCVNILNDVGVALSASLSALLTDFAPFSAKLLNTYTEYFLDQPHHLDQLSHSPFL</sequence>
<accession>A0AAW1J766</accession>
<dbReference type="AlphaFoldDB" id="A0AAW1J766"/>
<dbReference type="EMBL" id="JBDFQZ010000008">
    <property type="protein sequence ID" value="KAK9698820.1"/>
    <property type="molecule type" value="Genomic_DNA"/>
</dbReference>
<proteinExistence type="predicted"/>
<keyword evidence="1" id="KW-1133">Transmembrane helix</keyword>
<reference evidence="2" key="1">
    <citation type="submission" date="2024-03" db="EMBL/GenBank/DDBJ databases">
        <title>WGS assembly of Saponaria officinalis var. Norfolk2.</title>
        <authorList>
            <person name="Jenkins J."/>
            <person name="Shu S."/>
            <person name="Grimwood J."/>
            <person name="Barry K."/>
            <person name="Goodstein D."/>
            <person name="Schmutz J."/>
            <person name="Leebens-Mack J."/>
            <person name="Osbourn A."/>
        </authorList>
    </citation>
    <scope>NUCLEOTIDE SEQUENCE [LARGE SCALE GENOMIC DNA]</scope>
    <source>
        <strain evidence="2">JIC</strain>
    </source>
</reference>
<comment type="caution">
    <text evidence="2">The sequence shown here is derived from an EMBL/GenBank/DDBJ whole genome shotgun (WGS) entry which is preliminary data.</text>
</comment>
<gene>
    <name evidence="2" type="ORF">RND81_08G133300</name>
</gene>
<keyword evidence="1" id="KW-0472">Membrane</keyword>
<evidence type="ECO:0000313" key="3">
    <source>
        <dbReference type="Proteomes" id="UP001443914"/>
    </source>
</evidence>
<keyword evidence="1" id="KW-0812">Transmembrane</keyword>
<protein>
    <submittedName>
        <fullName evidence="2">Uncharacterized protein</fullName>
    </submittedName>
</protein>
<dbReference type="Proteomes" id="UP001443914">
    <property type="component" value="Unassembled WGS sequence"/>
</dbReference>
<keyword evidence="3" id="KW-1185">Reference proteome</keyword>